<dbReference type="EMBL" id="BGPR01107841">
    <property type="protein sequence ID" value="GBM80966.1"/>
    <property type="molecule type" value="Genomic_DNA"/>
</dbReference>
<protein>
    <submittedName>
        <fullName evidence="1">Uncharacterized protein</fullName>
    </submittedName>
</protein>
<comment type="caution">
    <text evidence="1">The sequence shown here is derived from an EMBL/GenBank/DDBJ whole genome shotgun (WGS) entry which is preliminary data.</text>
</comment>
<proteinExistence type="predicted"/>
<name>A0A4Y2ITI8_ARAVE</name>
<dbReference type="EMBL" id="BGPR01107838">
    <property type="protein sequence ID" value="GBM80955.1"/>
    <property type="molecule type" value="Genomic_DNA"/>
</dbReference>
<sequence length="106" mass="11696">MTWIPPVGTASTGMKSRRISKQVLASLVDYPPPVIVRTSFKRGRAVVGDNYKDPSLSIRAIAATVLQKPRMNMQPGITLLRIDGVDSDVFHAIPILCDLTPYRSFI</sequence>
<accession>A0A4Y2ITI8</accession>
<dbReference type="AlphaFoldDB" id="A0A4Y2ITI8"/>
<dbReference type="EMBL" id="BGPR01107847">
    <property type="protein sequence ID" value="GBM80985.1"/>
    <property type="molecule type" value="Genomic_DNA"/>
</dbReference>
<organism evidence="1 5">
    <name type="scientific">Araneus ventricosus</name>
    <name type="common">Orbweaver spider</name>
    <name type="synonym">Epeira ventricosa</name>
    <dbReference type="NCBI Taxonomy" id="182803"/>
    <lineage>
        <taxon>Eukaryota</taxon>
        <taxon>Metazoa</taxon>
        <taxon>Ecdysozoa</taxon>
        <taxon>Arthropoda</taxon>
        <taxon>Chelicerata</taxon>
        <taxon>Arachnida</taxon>
        <taxon>Araneae</taxon>
        <taxon>Araneomorphae</taxon>
        <taxon>Entelegynae</taxon>
        <taxon>Araneoidea</taxon>
        <taxon>Araneidae</taxon>
        <taxon>Araneus</taxon>
    </lineage>
</organism>
<evidence type="ECO:0000313" key="1">
    <source>
        <dbReference type="EMBL" id="GBM80955.1"/>
    </source>
</evidence>
<evidence type="ECO:0000313" key="4">
    <source>
        <dbReference type="EMBL" id="GBM80985.1"/>
    </source>
</evidence>
<evidence type="ECO:0000313" key="3">
    <source>
        <dbReference type="EMBL" id="GBM80966.1"/>
    </source>
</evidence>
<dbReference type="Proteomes" id="UP000499080">
    <property type="component" value="Unassembled WGS sequence"/>
</dbReference>
<reference evidence="1 5" key="1">
    <citation type="journal article" date="2019" name="Sci. Rep.">
        <title>Orb-weaving spider Araneus ventricosus genome elucidates the spidroin gene catalogue.</title>
        <authorList>
            <person name="Kono N."/>
            <person name="Nakamura H."/>
            <person name="Ohtoshi R."/>
            <person name="Moran D.A.P."/>
            <person name="Shinohara A."/>
            <person name="Yoshida Y."/>
            <person name="Fujiwara M."/>
            <person name="Mori M."/>
            <person name="Tomita M."/>
            <person name="Arakawa K."/>
        </authorList>
    </citation>
    <scope>NUCLEOTIDE SEQUENCE [LARGE SCALE GENOMIC DNA]</scope>
</reference>
<dbReference type="EMBL" id="BGPR01107839">
    <property type="protein sequence ID" value="GBM80956.1"/>
    <property type="molecule type" value="Genomic_DNA"/>
</dbReference>
<gene>
    <name evidence="4" type="ORF">AVEN_136223_1</name>
    <name evidence="1" type="ORF">AVEN_238522_1</name>
    <name evidence="2" type="ORF">AVEN_243379_1</name>
    <name evidence="3" type="ORF">AVEN_268227_1</name>
</gene>
<evidence type="ECO:0000313" key="2">
    <source>
        <dbReference type="EMBL" id="GBM80956.1"/>
    </source>
</evidence>
<evidence type="ECO:0000313" key="5">
    <source>
        <dbReference type="Proteomes" id="UP000499080"/>
    </source>
</evidence>
<keyword evidence="5" id="KW-1185">Reference proteome</keyword>